<proteinExistence type="predicted"/>
<keyword evidence="2" id="KW-0808">Transferase</keyword>
<name>A0A372JJU6_9ACTN</name>
<reference evidence="2 3" key="1">
    <citation type="submission" date="2018-08" db="EMBL/GenBank/DDBJ databases">
        <title>Actinomadura jelena sp. nov., a novel Actinomycete isolated from soil in Chad.</title>
        <authorList>
            <person name="Shi L."/>
        </authorList>
    </citation>
    <scope>NUCLEOTIDE SEQUENCE [LARGE SCALE GENOMIC DNA]</scope>
    <source>
        <strain evidence="2 3">NEAU-G17</strain>
    </source>
</reference>
<dbReference type="InterPro" id="IPR016181">
    <property type="entry name" value="Acyl_CoA_acyltransferase"/>
</dbReference>
<dbReference type="InterPro" id="IPR038740">
    <property type="entry name" value="BioF2-like_GNAT_dom"/>
</dbReference>
<protein>
    <submittedName>
        <fullName evidence="2">GNAT family N-acetyltransferase</fullName>
    </submittedName>
</protein>
<feature type="domain" description="BioF2-like acetyltransferase" evidence="1">
    <location>
        <begin position="188"/>
        <end position="332"/>
    </location>
</feature>
<dbReference type="GO" id="GO:0016740">
    <property type="term" value="F:transferase activity"/>
    <property type="evidence" value="ECO:0007669"/>
    <property type="project" value="UniProtKB-KW"/>
</dbReference>
<evidence type="ECO:0000313" key="2">
    <source>
        <dbReference type="EMBL" id="RFU40199.1"/>
    </source>
</evidence>
<sequence>MTLRPPPYQPPHPPPCRLDAAHWRTEVHRDEAAWDALREDWDDLYRRARATPFQTWAWNAAWWRHYGRRGRLRLVTVRRDGGLVALAPLMMRWRHGHRVLTPPAAGQSDHTDVLLDAGHAEAAAGHLAGALLAEPGWDVLDFPEVMPNGAVSRLADRWPRPGTRAPSSVCLRLPACEPGEFPARFPRRTAGKVRARLRKIEARGLDVREAAAAEAQRAVGDMLRLHARQWQGRGINPEHARPRFAAMLGEAATEMIASGQAALTEYRQDGRLVASDLAVIGPDWVGAYLYGAEPGLRDGMDVALMLLGNDLRLACRSGVPFLSLLRGEEGYKLKWRPDLVRNERIVLCRSVRSAGYLGVVAGRSRLTRWRRAARTVRGA</sequence>
<dbReference type="OrthoDB" id="3452668at2"/>
<evidence type="ECO:0000313" key="3">
    <source>
        <dbReference type="Proteomes" id="UP000261811"/>
    </source>
</evidence>
<evidence type="ECO:0000259" key="1">
    <source>
        <dbReference type="Pfam" id="PF13480"/>
    </source>
</evidence>
<comment type="caution">
    <text evidence="2">The sequence shown here is derived from an EMBL/GenBank/DDBJ whole genome shotgun (WGS) entry which is preliminary data.</text>
</comment>
<organism evidence="2 3">
    <name type="scientific">Actinomadura logoneensis</name>
    <dbReference type="NCBI Taxonomy" id="2293572"/>
    <lineage>
        <taxon>Bacteria</taxon>
        <taxon>Bacillati</taxon>
        <taxon>Actinomycetota</taxon>
        <taxon>Actinomycetes</taxon>
        <taxon>Streptosporangiales</taxon>
        <taxon>Thermomonosporaceae</taxon>
        <taxon>Actinomadura</taxon>
    </lineage>
</organism>
<dbReference type="Proteomes" id="UP000261811">
    <property type="component" value="Unassembled WGS sequence"/>
</dbReference>
<dbReference type="EMBL" id="QURH01000300">
    <property type="protein sequence ID" value="RFU40199.1"/>
    <property type="molecule type" value="Genomic_DNA"/>
</dbReference>
<dbReference type="Pfam" id="PF13480">
    <property type="entry name" value="Acetyltransf_6"/>
    <property type="match status" value="1"/>
</dbReference>
<dbReference type="RefSeq" id="WP_117358693.1">
    <property type="nucleotide sequence ID" value="NZ_QURH01000300.1"/>
</dbReference>
<dbReference type="SUPFAM" id="SSF55729">
    <property type="entry name" value="Acyl-CoA N-acyltransferases (Nat)"/>
    <property type="match status" value="2"/>
</dbReference>
<accession>A0A372JJU6</accession>
<gene>
    <name evidence="2" type="ORF">DZF91_18415</name>
</gene>
<keyword evidence="3" id="KW-1185">Reference proteome</keyword>
<dbReference type="AlphaFoldDB" id="A0A372JJU6"/>